<dbReference type="RefSeq" id="XP_004833402.1">
    <property type="nucleotide sequence ID" value="XM_004833345.1"/>
</dbReference>
<dbReference type="Proteomes" id="UP000031512">
    <property type="component" value="Unassembled WGS sequence"/>
</dbReference>
<dbReference type="AlphaFoldDB" id="L1LFC3"/>
<evidence type="ECO:0000313" key="3">
    <source>
        <dbReference type="Proteomes" id="UP000031512"/>
    </source>
</evidence>
<feature type="region of interest" description="Disordered" evidence="1">
    <location>
        <begin position="35"/>
        <end position="60"/>
    </location>
</feature>
<name>L1LFC3_THEEQ</name>
<keyword evidence="3" id="KW-1185">Reference proteome</keyword>
<evidence type="ECO:0000313" key="2">
    <source>
        <dbReference type="EMBL" id="EKX73950.1"/>
    </source>
</evidence>
<dbReference type="OrthoDB" id="366081at2759"/>
<dbReference type="KEGG" id="beq:BEWA_039880"/>
<organism evidence="2 3">
    <name type="scientific">Theileria equi strain WA</name>
    <dbReference type="NCBI Taxonomy" id="1537102"/>
    <lineage>
        <taxon>Eukaryota</taxon>
        <taxon>Sar</taxon>
        <taxon>Alveolata</taxon>
        <taxon>Apicomplexa</taxon>
        <taxon>Aconoidasida</taxon>
        <taxon>Piroplasmida</taxon>
        <taxon>Theileriidae</taxon>
        <taxon>Theileria</taxon>
    </lineage>
</organism>
<feature type="compositionally biased region" description="Polar residues" evidence="1">
    <location>
        <begin position="48"/>
        <end position="59"/>
    </location>
</feature>
<dbReference type="VEuPathDB" id="PiroplasmaDB:BEWA_039880"/>
<evidence type="ECO:0000256" key="1">
    <source>
        <dbReference type="SAM" id="MobiDB-lite"/>
    </source>
</evidence>
<protein>
    <submittedName>
        <fullName evidence="2">Uncharacterized protein</fullName>
    </submittedName>
</protein>
<reference evidence="2 3" key="1">
    <citation type="journal article" date="2012" name="BMC Genomics">
        <title>Comparative genomic analysis and phylogenetic position of Theileria equi.</title>
        <authorList>
            <person name="Kappmeyer L.S."/>
            <person name="Thiagarajan M."/>
            <person name="Herndon D.R."/>
            <person name="Ramsay J.D."/>
            <person name="Caler E."/>
            <person name="Djikeng A."/>
            <person name="Gillespie J.J."/>
            <person name="Lau A.O."/>
            <person name="Roalson E.H."/>
            <person name="Silva J.C."/>
            <person name="Silva M.G."/>
            <person name="Suarez C.E."/>
            <person name="Ueti M.W."/>
            <person name="Nene V.M."/>
            <person name="Mealey R.H."/>
            <person name="Knowles D.P."/>
            <person name="Brayton K.A."/>
        </authorList>
    </citation>
    <scope>NUCLEOTIDE SEQUENCE [LARGE SCALE GENOMIC DNA]</scope>
    <source>
        <strain evidence="2 3">WA</strain>
    </source>
</reference>
<dbReference type="EMBL" id="ACOU01000002">
    <property type="protein sequence ID" value="EKX73950.1"/>
    <property type="molecule type" value="Genomic_DNA"/>
</dbReference>
<proteinExistence type="predicted"/>
<dbReference type="GeneID" id="15807398"/>
<feature type="region of interest" description="Disordered" evidence="1">
    <location>
        <begin position="278"/>
        <end position="303"/>
    </location>
</feature>
<accession>L1LFC3</accession>
<dbReference type="eggNOG" id="ENOG502QWXA">
    <property type="taxonomic scope" value="Eukaryota"/>
</dbReference>
<comment type="caution">
    <text evidence="2">The sequence shown here is derived from an EMBL/GenBank/DDBJ whole genome shotgun (WGS) entry which is preliminary data.</text>
</comment>
<sequence>MDVPPFIRVSLQVCDGLENKLSKFVRVGAITLQNPGLAPGHGLEEGENASNPIKSTQFPVNKDVNSEFTTSGSGKGYTLQNYGPYSKHIVNCNVEDITNYTLFNAIPGINEKLKSTSEARNDQDDTEQKNEWHVFRDSDYLSHNLKNLSERTFNKVKLRTKLVKILTHRILSVKDHFSPSQLSRLIFAICNSDMKFAPLLDELCQTYLQHCENRKFDALNSLNESERVSFLACSEYAQRNSKLGSTALVIDESIIRHLLVLSSISLYRKNTTAITVHHKGSDSCTENPPTKEPTAKPNPLNSTDDLLRRAEARLLSFVEEQINSNLSRETILLSLQTMIIYDGSNEGIVKKLLQIVNVDDFTISELCTLMHSCTLLSKISDNRIHTTIESALERITKMVREGARLPTSELSQMFHFFYLSGRLEHELMDELCNIAVKEHVKFDNNTEFYRTTFPLAVSNKLRLPDVGKWILHEMASNSNRYILDISQFLFMLTSVGSAIKLEKNTKPLDFEDDIYEKALMYLKGSFYFPSNKSALKHLFEKALEVLPKCTGDQFVQFTQAFTHPIVKRDTRLKLQLLKECRDRVNTINPGGILHVVEFILWLYGKNTDAITAVNLYKEKALSDITAYNVGGLVAETTIYMDSFLTDVSILSNLVYLFNWCDLNSPDLALEVATLISANDCKMIYNATLGQLSQIFHYLACSMPKHEVYDVLAIMILDRLSHCSPVSRDFSNEKSRGSSPVNVHKTPLVHSHSEENGSTFPCYAEDLIIILEALLVTSLAPRYKQLLDKLEEMSLAMTGSTKVMKTLAQTLSKVTNMDYTIEEGDESRVIPVS</sequence>
<gene>
    <name evidence="2" type="ORF">BEWA_039880</name>
</gene>